<protein>
    <recommendedName>
        <fullName evidence="3">Cytochrome c domain-containing protein</fullName>
    </recommendedName>
</protein>
<organism evidence="1 2">
    <name type="scientific">Phenylobacterium parvum</name>
    <dbReference type="NCBI Taxonomy" id="2201350"/>
    <lineage>
        <taxon>Bacteria</taxon>
        <taxon>Pseudomonadati</taxon>
        <taxon>Pseudomonadota</taxon>
        <taxon>Alphaproteobacteria</taxon>
        <taxon>Caulobacterales</taxon>
        <taxon>Caulobacteraceae</taxon>
        <taxon>Phenylobacterium</taxon>
    </lineage>
</organism>
<reference evidence="2" key="1">
    <citation type="submission" date="2018-05" db="EMBL/GenBank/DDBJ databases">
        <title>Genome sequencing of Phenylobacterium sp. HYN0004.</title>
        <authorList>
            <person name="Yi H."/>
            <person name="Baek C."/>
        </authorList>
    </citation>
    <scope>NUCLEOTIDE SEQUENCE [LARGE SCALE GENOMIC DNA]</scope>
    <source>
        <strain evidence="2">HYN0004</strain>
    </source>
</reference>
<dbReference type="Proteomes" id="UP000247763">
    <property type="component" value="Chromosome"/>
</dbReference>
<evidence type="ECO:0000313" key="2">
    <source>
        <dbReference type="Proteomes" id="UP000247763"/>
    </source>
</evidence>
<keyword evidence="2" id="KW-1185">Reference proteome</keyword>
<dbReference type="OrthoDB" id="338827at2"/>
<name>A0A2Z3I5N0_9CAUL</name>
<dbReference type="EMBL" id="CP029479">
    <property type="protein sequence ID" value="AWM78834.1"/>
    <property type="molecule type" value="Genomic_DNA"/>
</dbReference>
<dbReference type="InterPro" id="IPR022269">
    <property type="entry name" value="SO_2930-like_C"/>
</dbReference>
<evidence type="ECO:0000313" key="1">
    <source>
        <dbReference type="EMBL" id="AWM78834.1"/>
    </source>
</evidence>
<gene>
    <name evidence="1" type="ORF">HYN04_10935</name>
</gene>
<dbReference type="AlphaFoldDB" id="A0A2Z3I5N0"/>
<accession>A0A2Z3I5N0</accession>
<sequence>MGLGAAAPAPGVDLEVVLADAPAPRLSDYRLFLDAGADRPNGRVAPYDLATPLFTDHAEKARFVFTPPGQRIGYTPTGILDFPVGAVLVKTFAYPADLRRPDREVRKVETRLLVHKASGWTAQTYVWNAEGTEAVLKRAGARLPVRFTDPAGREVALDYAVPNQNQCKTCHQLDGAVAPIGPKARNLNHEVALAGGGRANLLALWGRAGLLDGAPAPEAMPRLAAWNDAAQPLEARARAYLDINCGHCHNPSGSASNSGLFLTAEETRPAALGVGKPPVAAGRGSGDLAVAIDPGHPERSILAFRMASGEPGVMMPELGRALVHEEGVALIRDWIRSMPPAGRPGG</sequence>
<proteinExistence type="predicted"/>
<dbReference type="NCBIfam" id="TIGR03806">
    <property type="entry name" value="chp_HNE_0200"/>
    <property type="match status" value="1"/>
</dbReference>
<dbReference type="KEGG" id="phb:HYN04_10935"/>
<evidence type="ECO:0008006" key="3">
    <source>
        <dbReference type="Google" id="ProtNLM"/>
    </source>
</evidence>